<feature type="compositionally biased region" description="Low complexity" evidence="1">
    <location>
        <begin position="85"/>
        <end position="101"/>
    </location>
</feature>
<feature type="region of interest" description="Disordered" evidence="1">
    <location>
        <begin position="85"/>
        <end position="105"/>
    </location>
</feature>
<proteinExistence type="predicted"/>
<organism evidence="2 3">
    <name type="scientific">Lasallia pustulata</name>
    <dbReference type="NCBI Taxonomy" id="136370"/>
    <lineage>
        <taxon>Eukaryota</taxon>
        <taxon>Fungi</taxon>
        <taxon>Dikarya</taxon>
        <taxon>Ascomycota</taxon>
        <taxon>Pezizomycotina</taxon>
        <taxon>Lecanoromycetes</taxon>
        <taxon>OSLEUM clade</taxon>
        <taxon>Umbilicariomycetidae</taxon>
        <taxon>Umbilicariales</taxon>
        <taxon>Umbilicariaceae</taxon>
        <taxon>Lasallia</taxon>
    </lineage>
</organism>
<sequence>MDFDQFRAEDFERCEHNTQVLLHNILWSQGLYIKKGRGIKIASELAYTIHNKTNWPDDDPEKPISSPFCTKTSMCQDLPYNQAQQLAAEQSQSQSPSQSRQPPEDQVIDAIARMEMSGYSRELMAIAKSYTNNNHKYSGEATDSFNYKFTVFVGHCERAKVLPDALLKAFPIMLTRTALEFYYINCQGKYYTIEDLFTMFENYFKGDKHKRNKFSKWNGINLHTAIQTKPDKPITETL</sequence>
<evidence type="ECO:0000313" key="2">
    <source>
        <dbReference type="EMBL" id="SLM39862.1"/>
    </source>
</evidence>
<accession>A0A1W5DAA0</accession>
<evidence type="ECO:0000256" key="1">
    <source>
        <dbReference type="SAM" id="MobiDB-lite"/>
    </source>
</evidence>
<evidence type="ECO:0000313" key="3">
    <source>
        <dbReference type="Proteomes" id="UP000192927"/>
    </source>
</evidence>
<dbReference type="EMBL" id="FWEW01003572">
    <property type="protein sequence ID" value="SLM39862.1"/>
    <property type="molecule type" value="Genomic_DNA"/>
</dbReference>
<reference evidence="3" key="1">
    <citation type="submission" date="2017-03" db="EMBL/GenBank/DDBJ databases">
        <authorList>
            <person name="Sharma R."/>
            <person name="Thines M."/>
        </authorList>
    </citation>
    <scope>NUCLEOTIDE SEQUENCE [LARGE SCALE GENOMIC DNA]</scope>
</reference>
<dbReference type="Proteomes" id="UP000192927">
    <property type="component" value="Unassembled WGS sequence"/>
</dbReference>
<protein>
    <submittedName>
        <fullName evidence="2">Uncharacterized protein</fullName>
    </submittedName>
</protein>
<keyword evidence="3" id="KW-1185">Reference proteome</keyword>
<name>A0A1W5DAA0_9LECA</name>
<dbReference type="AlphaFoldDB" id="A0A1W5DAA0"/>